<evidence type="ECO:0008006" key="3">
    <source>
        <dbReference type="Google" id="ProtNLM"/>
    </source>
</evidence>
<dbReference type="EMBL" id="MU157851">
    <property type="protein sequence ID" value="KAF9528586.1"/>
    <property type="molecule type" value="Genomic_DNA"/>
</dbReference>
<dbReference type="AlphaFoldDB" id="A0A9P6JPV9"/>
<dbReference type="Proteomes" id="UP000807306">
    <property type="component" value="Unassembled WGS sequence"/>
</dbReference>
<evidence type="ECO:0000313" key="2">
    <source>
        <dbReference type="Proteomes" id="UP000807306"/>
    </source>
</evidence>
<evidence type="ECO:0000313" key="1">
    <source>
        <dbReference type="EMBL" id="KAF9528586.1"/>
    </source>
</evidence>
<organism evidence="1 2">
    <name type="scientific">Crepidotus variabilis</name>
    <dbReference type="NCBI Taxonomy" id="179855"/>
    <lineage>
        <taxon>Eukaryota</taxon>
        <taxon>Fungi</taxon>
        <taxon>Dikarya</taxon>
        <taxon>Basidiomycota</taxon>
        <taxon>Agaricomycotina</taxon>
        <taxon>Agaricomycetes</taxon>
        <taxon>Agaricomycetidae</taxon>
        <taxon>Agaricales</taxon>
        <taxon>Agaricineae</taxon>
        <taxon>Crepidotaceae</taxon>
        <taxon>Crepidotus</taxon>
    </lineage>
</organism>
<sequence>MTDLPPDILDKICSLLDANALRACIAAPSLFTSVAERHLYSAIDLSPRGTINEGSSVTLNRRQLYNLLKEKPHVSVHIRIRLVIKSEDAVAWFSGSDTKDNYDVPELPCLRALSLETGEAIGENGLRWTSLPQALRLYWEGLVRIPSIEAVAVQDIYDFPLRILDLATSAKQLRLNGGSHTFKISSATTTSVIQSASLTLHRDQIKTIECFKWFYHAPKEISRLSGLHTLHFRSNMRTEFAILSRLFQSCSGTLQELTVDIAEPANMILYQWKEYTSK</sequence>
<protein>
    <recommendedName>
        <fullName evidence="3">F-box domain-containing protein</fullName>
    </recommendedName>
</protein>
<accession>A0A9P6JPV9</accession>
<comment type="caution">
    <text evidence="1">The sequence shown here is derived from an EMBL/GenBank/DDBJ whole genome shotgun (WGS) entry which is preliminary data.</text>
</comment>
<gene>
    <name evidence="1" type="ORF">CPB83DRAFT_303153</name>
</gene>
<dbReference type="OrthoDB" id="2788229at2759"/>
<proteinExistence type="predicted"/>
<reference evidence="1" key="1">
    <citation type="submission" date="2020-11" db="EMBL/GenBank/DDBJ databases">
        <authorList>
            <consortium name="DOE Joint Genome Institute"/>
            <person name="Ahrendt S."/>
            <person name="Riley R."/>
            <person name="Andreopoulos W."/>
            <person name="Labutti K."/>
            <person name="Pangilinan J."/>
            <person name="Ruiz-Duenas F.J."/>
            <person name="Barrasa J.M."/>
            <person name="Sanchez-Garcia M."/>
            <person name="Camarero S."/>
            <person name="Miyauchi S."/>
            <person name="Serrano A."/>
            <person name="Linde D."/>
            <person name="Babiker R."/>
            <person name="Drula E."/>
            <person name="Ayuso-Fernandez I."/>
            <person name="Pacheco R."/>
            <person name="Padilla G."/>
            <person name="Ferreira P."/>
            <person name="Barriuso J."/>
            <person name="Kellner H."/>
            <person name="Castanera R."/>
            <person name="Alfaro M."/>
            <person name="Ramirez L."/>
            <person name="Pisabarro A.G."/>
            <person name="Kuo A."/>
            <person name="Tritt A."/>
            <person name="Lipzen A."/>
            <person name="He G."/>
            <person name="Yan M."/>
            <person name="Ng V."/>
            <person name="Cullen D."/>
            <person name="Martin F."/>
            <person name="Rosso M.-N."/>
            <person name="Henrissat B."/>
            <person name="Hibbett D."/>
            <person name="Martinez A.T."/>
            <person name="Grigoriev I.V."/>
        </authorList>
    </citation>
    <scope>NUCLEOTIDE SEQUENCE</scope>
    <source>
        <strain evidence="1">CBS 506.95</strain>
    </source>
</reference>
<name>A0A9P6JPV9_9AGAR</name>
<keyword evidence="2" id="KW-1185">Reference proteome</keyword>